<evidence type="ECO:0000313" key="13">
    <source>
        <dbReference type="EMBL" id="RUT48192.1"/>
    </source>
</evidence>
<dbReference type="OrthoDB" id="243053at2"/>
<evidence type="ECO:0000256" key="5">
    <source>
        <dbReference type="ARBA" id="ARBA00022989"/>
    </source>
</evidence>
<evidence type="ECO:0000259" key="11">
    <source>
        <dbReference type="PROSITE" id="PS50111"/>
    </source>
</evidence>
<dbReference type="PANTHER" id="PTHR32089">
    <property type="entry name" value="METHYL-ACCEPTING CHEMOTAXIS PROTEIN MCPB"/>
    <property type="match status" value="1"/>
</dbReference>
<comment type="caution">
    <text evidence="13">The sequence shown here is derived from an EMBL/GenBank/DDBJ whole genome shotgun (WGS) entry which is preliminary data.</text>
</comment>
<protein>
    <submittedName>
        <fullName evidence="13">Methyl-accepting chemotaxis protein</fullName>
    </submittedName>
</protein>
<organism evidence="13 14">
    <name type="scientific">Paenibacillus anaericanus</name>
    <dbReference type="NCBI Taxonomy" id="170367"/>
    <lineage>
        <taxon>Bacteria</taxon>
        <taxon>Bacillati</taxon>
        <taxon>Bacillota</taxon>
        <taxon>Bacilli</taxon>
        <taxon>Bacillales</taxon>
        <taxon>Paenibacillaceae</taxon>
        <taxon>Paenibacillus</taxon>
    </lineage>
</organism>
<dbReference type="PROSITE" id="PS50111">
    <property type="entry name" value="CHEMOTAXIS_TRANSDUC_2"/>
    <property type="match status" value="1"/>
</dbReference>
<keyword evidence="6 10" id="KW-0472">Membrane</keyword>
<dbReference type="EMBL" id="RZNY01000002">
    <property type="protein sequence ID" value="RUT48192.1"/>
    <property type="molecule type" value="Genomic_DNA"/>
</dbReference>
<dbReference type="Pfam" id="PF00015">
    <property type="entry name" value="MCPsignal"/>
    <property type="match status" value="1"/>
</dbReference>
<evidence type="ECO:0000259" key="12">
    <source>
        <dbReference type="PROSITE" id="PS50885"/>
    </source>
</evidence>
<dbReference type="CDD" id="cd12912">
    <property type="entry name" value="PDC2_MCP_like"/>
    <property type="match status" value="1"/>
</dbReference>
<dbReference type="Gene3D" id="3.30.450.20">
    <property type="entry name" value="PAS domain"/>
    <property type="match status" value="1"/>
</dbReference>
<evidence type="ECO:0000256" key="9">
    <source>
        <dbReference type="PROSITE-ProRule" id="PRU00284"/>
    </source>
</evidence>
<dbReference type="SMART" id="SM00304">
    <property type="entry name" value="HAMP"/>
    <property type="match status" value="1"/>
</dbReference>
<feature type="domain" description="Methyl-accepting transducer" evidence="11">
    <location>
        <begin position="380"/>
        <end position="616"/>
    </location>
</feature>
<keyword evidence="5 10" id="KW-1133">Transmembrane helix</keyword>
<dbReference type="Pfam" id="PF02743">
    <property type="entry name" value="dCache_1"/>
    <property type="match status" value="1"/>
</dbReference>
<dbReference type="PANTHER" id="PTHR32089:SF112">
    <property type="entry name" value="LYSOZYME-LIKE PROTEIN-RELATED"/>
    <property type="match status" value="1"/>
</dbReference>
<dbReference type="GO" id="GO:0007165">
    <property type="term" value="P:signal transduction"/>
    <property type="evidence" value="ECO:0007669"/>
    <property type="project" value="UniProtKB-KW"/>
</dbReference>
<evidence type="ECO:0000256" key="1">
    <source>
        <dbReference type="ARBA" id="ARBA00004651"/>
    </source>
</evidence>
<evidence type="ECO:0000313" key="14">
    <source>
        <dbReference type="Proteomes" id="UP000279446"/>
    </source>
</evidence>
<comment type="subcellular location">
    <subcellularLocation>
        <location evidence="1">Cell membrane</location>
        <topology evidence="1">Multi-pass membrane protein</topology>
    </subcellularLocation>
</comment>
<dbReference type="SUPFAM" id="SSF58104">
    <property type="entry name" value="Methyl-accepting chemotaxis protein (MCP) signaling domain"/>
    <property type="match status" value="1"/>
</dbReference>
<evidence type="ECO:0000256" key="7">
    <source>
        <dbReference type="ARBA" id="ARBA00023224"/>
    </source>
</evidence>
<dbReference type="CDD" id="cd12914">
    <property type="entry name" value="PDC1_DGC_like"/>
    <property type="match status" value="1"/>
</dbReference>
<reference evidence="13 14" key="1">
    <citation type="submission" date="2018-12" db="EMBL/GenBank/DDBJ databases">
        <authorList>
            <person name="Sun L."/>
            <person name="Chen Z."/>
        </authorList>
    </citation>
    <scope>NUCLEOTIDE SEQUENCE [LARGE SCALE GENOMIC DNA]</scope>
    <source>
        <strain evidence="13 14">DSM 15890</strain>
    </source>
</reference>
<keyword evidence="2" id="KW-1003">Cell membrane</keyword>
<dbReference type="CDD" id="cd06225">
    <property type="entry name" value="HAMP"/>
    <property type="match status" value="1"/>
</dbReference>
<accession>A0A3S1ELM6</accession>
<feature type="transmembrane region" description="Helical" evidence="10">
    <location>
        <begin position="12"/>
        <end position="29"/>
    </location>
</feature>
<feature type="transmembrane region" description="Helical" evidence="10">
    <location>
        <begin position="288"/>
        <end position="307"/>
    </location>
</feature>
<keyword evidence="7 9" id="KW-0807">Transducer</keyword>
<feature type="domain" description="HAMP" evidence="12">
    <location>
        <begin position="309"/>
        <end position="361"/>
    </location>
</feature>
<dbReference type="SUPFAM" id="SSF103190">
    <property type="entry name" value="Sensory domain-like"/>
    <property type="match status" value="1"/>
</dbReference>
<proteinExistence type="inferred from homology"/>
<sequence>MKLSLKVKISILLFLIISIPLSISGFWSYNLASQAIQSTIEEQLKDTTTSVAKSVENVLDVTGNYLKIATKNDTLQQLIANPSNGKLVNSAYQYISSVQQDNVDLIETLLIVNEEGDALVTSDSESPDLNVKDREYFQNALQGKEAISEVIVSKATNNPVVAIALPLENGGRTTGVMIATIVFDRISAPAAEVKSGESGYAYMIDRTGLIISHPVKEKILKESLDGTDNKQLNDIVQQMKEGKTSEGFYTYEGMYKFITFQPAGNWIVATTANYDEYMAPAISIRNETIVTIVVCIFAAMLIGFLFTTRSITKPIEKLKKAMSLAGDGDLTVHTSIRTGDELQVLSDSFNTMIDKQAAIIEQIRTGSEVLTTMSEEIASSSEEISASIQEISSSTQEIAAGAENNNRSVVDASQVLVQMSSLVQMAQSKALATTSNAQTTNEAAQSGRTGVLNTVRAMDSINNSTSETEEILLSVNEMSDKVSTIVDTINALAKQTNLLALNAAIEAARAGEHGKGFNVVAGEVRKLSDESHARANEISELVQSMMSKIEMAVVSMRGATEAVMEGVQIVHETDHAFVHIIESVEIITENIQEILDITKDEVATSDQIIKLIDSMGTISESTALNSEHVASAIEEQAATVNNFVDTAQEVSVTASNLESLVENFIIRGGGKL</sequence>
<comment type="similarity">
    <text evidence="8">Belongs to the methyl-accepting chemotaxis (MCP) protein family.</text>
</comment>
<dbReference type="GO" id="GO:0005886">
    <property type="term" value="C:plasma membrane"/>
    <property type="evidence" value="ECO:0007669"/>
    <property type="project" value="UniProtKB-SubCell"/>
</dbReference>
<dbReference type="AlphaFoldDB" id="A0A3S1ELM6"/>
<evidence type="ECO:0000256" key="10">
    <source>
        <dbReference type="SAM" id="Phobius"/>
    </source>
</evidence>
<gene>
    <name evidence="13" type="ORF">EJP82_03405</name>
</gene>
<dbReference type="Proteomes" id="UP000279446">
    <property type="component" value="Unassembled WGS sequence"/>
</dbReference>
<keyword evidence="3" id="KW-0145">Chemotaxis</keyword>
<evidence type="ECO:0000256" key="3">
    <source>
        <dbReference type="ARBA" id="ARBA00022500"/>
    </source>
</evidence>
<dbReference type="PROSITE" id="PS50885">
    <property type="entry name" value="HAMP"/>
    <property type="match status" value="1"/>
</dbReference>
<name>A0A3S1ELM6_9BACL</name>
<dbReference type="RefSeq" id="WP_127190613.1">
    <property type="nucleotide sequence ID" value="NZ_RZNY01000002.1"/>
</dbReference>
<dbReference type="Gene3D" id="1.10.287.950">
    <property type="entry name" value="Methyl-accepting chemotaxis protein"/>
    <property type="match status" value="1"/>
</dbReference>
<evidence type="ECO:0000256" key="4">
    <source>
        <dbReference type="ARBA" id="ARBA00022692"/>
    </source>
</evidence>
<dbReference type="InterPro" id="IPR004089">
    <property type="entry name" value="MCPsignal_dom"/>
</dbReference>
<dbReference type="GO" id="GO:0006935">
    <property type="term" value="P:chemotaxis"/>
    <property type="evidence" value="ECO:0007669"/>
    <property type="project" value="UniProtKB-KW"/>
</dbReference>
<keyword evidence="4 10" id="KW-0812">Transmembrane</keyword>
<dbReference type="InterPro" id="IPR033479">
    <property type="entry name" value="dCache_1"/>
</dbReference>
<dbReference type="Pfam" id="PF00672">
    <property type="entry name" value="HAMP"/>
    <property type="match status" value="1"/>
</dbReference>
<evidence type="ECO:0000256" key="2">
    <source>
        <dbReference type="ARBA" id="ARBA00022475"/>
    </source>
</evidence>
<dbReference type="Gene3D" id="6.10.340.10">
    <property type="match status" value="1"/>
</dbReference>
<evidence type="ECO:0000256" key="8">
    <source>
        <dbReference type="ARBA" id="ARBA00029447"/>
    </source>
</evidence>
<dbReference type="CDD" id="cd11386">
    <property type="entry name" value="MCP_signal"/>
    <property type="match status" value="1"/>
</dbReference>
<evidence type="ECO:0000256" key="6">
    <source>
        <dbReference type="ARBA" id="ARBA00023136"/>
    </source>
</evidence>
<keyword evidence="14" id="KW-1185">Reference proteome</keyword>
<dbReference type="SMART" id="SM00283">
    <property type="entry name" value="MA"/>
    <property type="match status" value="1"/>
</dbReference>
<dbReference type="InterPro" id="IPR003660">
    <property type="entry name" value="HAMP_dom"/>
</dbReference>
<dbReference type="InterPro" id="IPR029151">
    <property type="entry name" value="Sensor-like_sf"/>
</dbReference>